<dbReference type="GO" id="GO:0004672">
    <property type="term" value="F:protein kinase activity"/>
    <property type="evidence" value="ECO:0007669"/>
    <property type="project" value="InterPro"/>
</dbReference>
<dbReference type="InterPro" id="IPR008266">
    <property type="entry name" value="Tyr_kinase_AS"/>
</dbReference>
<keyword evidence="3" id="KW-1185">Reference proteome</keyword>
<dbReference type="PROSITE" id="PS50011">
    <property type="entry name" value="PROTEIN_KINASE_DOM"/>
    <property type="match status" value="1"/>
</dbReference>
<feature type="non-terminal residue" evidence="2">
    <location>
        <position position="1"/>
    </location>
</feature>
<name>A0A0C3F1E3_PILCF</name>
<dbReference type="OrthoDB" id="5584477at2759"/>
<dbReference type="PANTHER" id="PTHR38248">
    <property type="entry name" value="FUNK1 6"/>
    <property type="match status" value="1"/>
</dbReference>
<dbReference type="InterPro" id="IPR000719">
    <property type="entry name" value="Prot_kinase_dom"/>
</dbReference>
<dbReference type="InParanoid" id="A0A0C3F1E3"/>
<dbReference type="PROSITE" id="PS00109">
    <property type="entry name" value="PROTEIN_KINASE_TYR"/>
    <property type="match status" value="1"/>
</dbReference>
<dbReference type="HOGENOM" id="CLU_020482_0_0_1"/>
<dbReference type="SUPFAM" id="SSF56112">
    <property type="entry name" value="Protein kinase-like (PK-like)"/>
    <property type="match status" value="1"/>
</dbReference>
<feature type="non-terminal residue" evidence="2">
    <location>
        <position position="470"/>
    </location>
</feature>
<protein>
    <recommendedName>
        <fullName evidence="1">Protein kinase domain-containing protein</fullName>
    </recommendedName>
</protein>
<gene>
    <name evidence="2" type="ORF">PILCRDRAFT_14983</name>
</gene>
<reference evidence="2 3" key="1">
    <citation type="submission" date="2014-04" db="EMBL/GenBank/DDBJ databases">
        <authorList>
            <consortium name="DOE Joint Genome Institute"/>
            <person name="Kuo A."/>
            <person name="Tarkka M."/>
            <person name="Buscot F."/>
            <person name="Kohler A."/>
            <person name="Nagy L.G."/>
            <person name="Floudas D."/>
            <person name="Copeland A."/>
            <person name="Barry K.W."/>
            <person name="Cichocki N."/>
            <person name="Veneault-Fourrey C."/>
            <person name="LaButti K."/>
            <person name="Lindquist E.A."/>
            <person name="Lipzen A."/>
            <person name="Lundell T."/>
            <person name="Morin E."/>
            <person name="Murat C."/>
            <person name="Sun H."/>
            <person name="Tunlid A."/>
            <person name="Henrissat B."/>
            <person name="Grigoriev I.V."/>
            <person name="Hibbett D.S."/>
            <person name="Martin F."/>
            <person name="Nordberg H.P."/>
            <person name="Cantor M.N."/>
            <person name="Hua S.X."/>
        </authorList>
    </citation>
    <scope>NUCLEOTIDE SEQUENCE [LARGE SCALE GENOMIC DNA]</scope>
    <source>
        <strain evidence="2 3">F 1598</strain>
    </source>
</reference>
<dbReference type="InterPro" id="IPR011009">
    <property type="entry name" value="Kinase-like_dom_sf"/>
</dbReference>
<dbReference type="GO" id="GO:0005524">
    <property type="term" value="F:ATP binding"/>
    <property type="evidence" value="ECO:0007669"/>
    <property type="project" value="InterPro"/>
</dbReference>
<dbReference type="EMBL" id="KN833074">
    <property type="protein sequence ID" value="KIM73761.1"/>
    <property type="molecule type" value="Genomic_DNA"/>
</dbReference>
<dbReference type="Pfam" id="PF17667">
    <property type="entry name" value="Pkinase_fungal"/>
    <property type="match status" value="1"/>
</dbReference>
<proteinExistence type="predicted"/>
<sequence length="470" mass="52991">TKRKPDIILLKKGDKPAWPVVCAVGEVTAEAGFPSRIRNTIQQKSFLTFATQPARRFTVSLAFSKDCFQFVTCDRAGVVTSTRVNIDDGALNLLQIVAGLMFGSDELIGYDKSMHRGPDGSIKSITVGKEAEYTVIEPIFSSETVRGRATRCWRVRRDGKQYVLKDSWCHRNWKSEAIILEKLVDMEGVPHLINSDDVMAHGQIDSTAVHRVGLSYKEERVHRRLVVKPVATPLYTFESKKELIQAFVDIVKTHKALCEQRHILHRDISLNNLMLYEHSPEDSTRRGLLIDFDYSTEIGGPNGPSDNHRTGTGPFMAIEVLRHADSQAIIQKPNHDLESIFYVLLCFCLRYNGPHGQRANLGPMPVDKFYLANESYDSLATWKTGVLFEYEDQVLRHIPPYFADLKECLRQLFDRIFCPRQGAGPNGDVVVLRAFHKNDATHDAMLEVLENTLAQLPDVDTVPPRTSAGK</sequence>
<dbReference type="AlphaFoldDB" id="A0A0C3F1E3"/>
<feature type="domain" description="Protein kinase" evidence="1">
    <location>
        <begin position="108"/>
        <end position="432"/>
    </location>
</feature>
<evidence type="ECO:0000313" key="3">
    <source>
        <dbReference type="Proteomes" id="UP000054166"/>
    </source>
</evidence>
<dbReference type="Gene3D" id="1.10.510.10">
    <property type="entry name" value="Transferase(Phosphotransferase) domain 1"/>
    <property type="match status" value="1"/>
</dbReference>
<evidence type="ECO:0000313" key="2">
    <source>
        <dbReference type="EMBL" id="KIM73761.1"/>
    </source>
</evidence>
<evidence type="ECO:0000259" key="1">
    <source>
        <dbReference type="PROSITE" id="PS50011"/>
    </source>
</evidence>
<reference evidence="3" key="2">
    <citation type="submission" date="2015-01" db="EMBL/GenBank/DDBJ databases">
        <title>Evolutionary Origins and Diversification of the Mycorrhizal Mutualists.</title>
        <authorList>
            <consortium name="DOE Joint Genome Institute"/>
            <consortium name="Mycorrhizal Genomics Consortium"/>
            <person name="Kohler A."/>
            <person name="Kuo A."/>
            <person name="Nagy L.G."/>
            <person name="Floudas D."/>
            <person name="Copeland A."/>
            <person name="Barry K.W."/>
            <person name="Cichocki N."/>
            <person name="Veneault-Fourrey C."/>
            <person name="LaButti K."/>
            <person name="Lindquist E.A."/>
            <person name="Lipzen A."/>
            <person name="Lundell T."/>
            <person name="Morin E."/>
            <person name="Murat C."/>
            <person name="Riley R."/>
            <person name="Ohm R."/>
            <person name="Sun H."/>
            <person name="Tunlid A."/>
            <person name="Henrissat B."/>
            <person name="Grigoriev I.V."/>
            <person name="Hibbett D.S."/>
            <person name="Martin F."/>
        </authorList>
    </citation>
    <scope>NUCLEOTIDE SEQUENCE [LARGE SCALE GENOMIC DNA]</scope>
    <source>
        <strain evidence="3">F 1598</strain>
    </source>
</reference>
<organism evidence="2 3">
    <name type="scientific">Piloderma croceum (strain F 1598)</name>
    <dbReference type="NCBI Taxonomy" id="765440"/>
    <lineage>
        <taxon>Eukaryota</taxon>
        <taxon>Fungi</taxon>
        <taxon>Dikarya</taxon>
        <taxon>Basidiomycota</taxon>
        <taxon>Agaricomycotina</taxon>
        <taxon>Agaricomycetes</taxon>
        <taxon>Agaricomycetidae</taxon>
        <taxon>Atheliales</taxon>
        <taxon>Atheliaceae</taxon>
        <taxon>Piloderma</taxon>
    </lineage>
</organism>
<dbReference type="PANTHER" id="PTHR38248:SF2">
    <property type="entry name" value="FUNK1 11"/>
    <property type="match status" value="1"/>
</dbReference>
<dbReference type="SMART" id="SM00220">
    <property type="entry name" value="S_TKc"/>
    <property type="match status" value="1"/>
</dbReference>
<accession>A0A0C3F1E3</accession>
<dbReference type="Proteomes" id="UP000054166">
    <property type="component" value="Unassembled WGS sequence"/>
</dbReference>
<dbReference type="InterPro" id="IPR040976">
    <property type="entry name" value="Pkinase_fungal"/>
</dbReference>
<dbReference type="STRING" id="765440.A0A0C3F1E3"/>